<name>A0A061SGR4_9CHLO</name>
<accession>A0A061SGR4</accession>
<evidence type="ECO:0000256" key="1">
    <source>
        <dbReference type="SAM" id="MobiDB-lite"/>
    </source>
</evidence>
<organism evidence="2">
    <name type="scientific">Tetraselmis sp. GSL018</name>
    <dbReference type="NCBI Taxonomy" id="582737"/>
    <lineage>
        <taxon>Eukaryota</taxon>
        <taxon>Viridiplantae</taxon>
        <taxon>Chlorophyta</taxon>
        <taxon>core chlorophytes</taxon>
        <taxon>Chlorodendrophyceae</taxon>
        <taxon>Chlorodendrales</taxon>
        <taxon>Chlorodendraceae</taxon>
        <taxon>Tetraselmis</taxon>
    </lineage>
</organism>
<feature type="compositionally biased region" description="Basic and acidic residues" evidence="1">
    <location>
        <begin position="154"/>
        <end position="164"/>
    </location>
</feature>
<feature type="region of interest" description="Disordered" evidence="1">
    <location>
        <begin position="132"/>
        <end position="164"/>
    </location>
</feature>
<dbReference type="EMBL" id="GBEZ01003038">
    <property type="protein sequence ID" value="JAC82070.1"/>
    <property type="molecule type" value="Transcribed_RNA"/>
</dbReference>
<dbReference type="AlphaFoldDB" id="A0A061SGR4"/>
<sequence length="193" mass="20640">MEASDWIVTLLALQTLLLALIFLILGLGSTLSKGAKVYENTLANGVASLLVKVVQDPGTEPAVSYLLAKALDNPRTQTAATSFAKNMVVQAVQELTVSEVSPETINACKELEGCRSEAEACSFSKKEESAELSESSFESGSQRQSFAEGIGKGTDGKPPEKTEKTVAELHHNMKEAMDVFAGLTAKFAEVRRV</sequence>
<reference evidence="2" key="1">
    <citation type="submission" date="2014-05" db="EMBL/GenBank/DDBJ databases">
        <title>The transcriptome of the halophilic microalga Tetraselmis sp. GSL018 isolated from the Great Salt Lake, Utah.</title>
        <authorList>
            <person name="Jinkerson R.E."/>
            <person name="D'Adamo S."/>
            <person name="Posewitz M.C."/>
        </authorList>
    </citation>
    <scope>NUCLEOTIDE SEQUENCE</scope>
    <source>
        <strain evidence="2">GSL018</strain>
    </source>
</reference>
<protein>
    <submittedName>
        <fullName evidence="2">Uncharacterized protein</fullName>
    </submittedName>
</protein>
<proteinExistence type="predicted"/>
<gene>
    <name evidence="2" type="ORF">TSPGSL018_6527</name>
</gene>
<feature type="compositionally biased region" description="Low complexity" evidence="1">
    <location>
        <begin position="132"/>
        <end position="141"/>
    </location>
</feature>
<evidence type="ECO:0000313" key="2">
    <source>
        <dbReference type="EMBL" id="JAC82070.1"/>
    </source>
</evidence>